<feature type="compositionally biased region" description="Pro residues" evidence="2">
    <location>
        <begin position="32"/>
        <end position="49"/>
    </location>
</feature>
<feature type="coiled-coil region" evidence="1">
    <location>
        <begin position="611"/>
        <end position="719"/>
    </location>
</feature>
<evidence type="ECO:0000256" key="2">
    <source>
        <dbReference type="SAM" id="MobiDB-lite"/>
    </source>
</evidence>
<name>A0A553PLY1_TIGCA</name>
<organism evidence="3 4">
    <name type="scientific">Tigriopus californicus</name>
    <name type="common">Marine copepod</name>
    <dbReference type="NCBI Taxonomy" id="6832"/>
    <lineage>
        <taxon>Eukaryota</taxon>
        <taxon>Metazoa</taxon>
        <taxon>Ecdysozoa</taxon>
        <taxon>Arthropoda</taxon>
        <taxon>Crustacea</taxon>
        <taxon>Multicrustacea</taxon>
        <taxon>Hexanauplia</taxon>
        <taxon>Copepoda</taxon>
        <taxon>Harpacticoida</taxon>
        <taxon>Harpacticidae</taxon>
        <taxon>Tigriopus</taxon>
    </lineage>
</organism>
<feature type="region of interest" description="Disordered" evidence="2">
    <location>
        <begin position="25"/>
        <end position="80"/>
    </location>
</feature>
<evidence type="ECO:0000313" key="4">
    <source>
        <dbReference type="Proteomes" id="UP000318571"/>
    </source>
</evidence>
<dbReference type="Gene3D" id="1.10.287.1490">
    <property type="match status" value="1"/>
</dbReference>
<keyword evidence="4" id="KW-1185">Reference proteome</keyword>
<feature type="coiled-coil region" evidence="1">
    <location>
        <begin position="748"/>
        <end position="824"/>
    </location>
</feature>
<dbReference type="EMBL" id="VCGU01000003">
    <property type="protein sequence ID" value="TRY78689.1"/>
    <property type="molecule type" value="Genomic_DNA"/>
</dbReference>
<gene>
    <name evidence="3" type="ORF">TCAL_04230</name>
</gene>
<evidence type="ECO:0000313" key="3">
    <source>
        <dbReference type="EMBL" id="TRY78689.1"/>
    </source>
</evidence>
<feature type="compositionally biased region" description="Low complexity" evidence="2">
    <location>
        <begin position="50"/>
        <end position="64"/>
    </location>
</feature>
<protein>
    <submittedName>
        <fullName evidence="3">Uncharacterized protein</fullName>
    </submittedName>
</protein>
<sequence length="839" mass="94336">MIQSRPVIFLVVSEIRHPARSLKWELSRETSPTPPSIQPRGVPPPPPPRSQSNSSTLLTTLSSTGDPEIQGSSMAKRSSRDHLRAWSATLMAYRRDAASLGMGAPPSDKIRRHEADIEKLIQVLTKISDVLAFEDEVEFFLDVAWYLHHHGRDYKSSSVWALLALLTKWSAQSGPIRSLLAQPMGLAPFLTQLYLTLPPTSHERGLKVLALLRHVTAAHRPIRRCETFALDLVPKLVELIPGPAGGEGRSHSLFILTSLCRGSRLMSKLVLSHLSEEQRKGLIIQHDEDPKVKVLTRHLNFCLGRLNLSFHATALAMFGNEAHLSTLCDALCAAYAEEETLLMERFGQFLSDIIQEASAHRNSDAEVSSPSESSTLHMMQQIILVMDYQEEGQASTQEAILRLFGTITRVGDDWHELIRSKVPCNRFRRLLENESNPTLLAEMFVFAKGQSESCTDEDWKRLYETCLSDQTITQVMTGRLQSSSCSNVERNLILHVMSNGTIERCRRVSLCNPEELQTGESEEDKRKFQDIKGMKGDDSRLGLGSQTSSCFSSSSGSASSSFCISNSLPNENQILAIENALNMVCKATQSGDLRKVDSVVPELLDLGDYRLSSQQRKIDSLKSALKSSDERIQHQNEQIATLETELSKTFSILRLVSEKAQNLELDLEDVRLQFESLEMEATNFRTKANKAIQAKDVEIQDLETDRTKITAKALKYKEQNETLQSAIKEHVQAGEELQHKLKIEAKMNADLTTALEKREEKLKKKERQIEDEMSHREQLSVDLETARKECASLQTLTKRQEQALAKKDKLLADQNNELSEARRIQEQIFNLSKVRNASS</sequence>
<reference evidence="3 4" key="1">
    <citation type="journal article" date="2018" name="Nat. Ecol. Evol.">
        <title>Genomic signatures of mitonuclear coevolution across populations of Tigriopus californicus.</title>
        <authorList>
            <person name="Barreto F.S."/>
            <person name="Watson E.T."/>
            <person name="Lima T.G."/>
            <person name="Willett C.S."/>
            <person name="Edmands S."/>
            <person name="Li W."/>
            <person name="Burton R.S."/>
        </authorList>
    </citation>
    <scope>NUCLEOTIDE SEQUENCE [LARGE SCALE GENOMIC DNA]</scope>
    <source>
        <strain evidence="3 4">San Diego</strain>
    </source>
</reference>
<keyword evidence="1" id="KW-0175">Coiled coil</keyword>
<dbReference type="AlphaFoldDB" id="A0A553PLY1"/>
<dbReference type="OMA" id="ENICILH"/>
<dbReference type="Proteomes" id="UP000318571">
    <property type="component" value="Chromosome 11"/>
</dbReference>
<accession>A0A553PLY1</accession>
<evidence type="ECO:0000256" key="1">
    <source>
        <dbReference type="SAM" id="Coils"/>
    </source>
</evidence>
<proteinExistence type="predicted"/>
<comment type="caution">
    <text evidence="3">The sequence shown here is derived from an EMBL/GenBank/DDBJ whole genome shotgun (WGS) entry which is preliminary data.</text>
</comment>